<evidence type="ECO:0000313" key="2">
    <source>
        <dbReference type="Proteomes" id="UP001500051"/>
    </source>
</evidence>
<dbReference type="EMBL" id="BAAAYX010000013">
    <property type="protein sequence ID" value="GAA3709125.1"/>
    <property type="molecule type" value="Genomic_DNA"/>
</dbReference>
<dbReference type="Gene3D" id="3.10.20.30">
    <property type="match status" value="1"/>
</dbReference>
<dbReference type="InterPro" id="IPR012675">
    <property type="entry name" value="Beta-grasp_dom_sf"/>
</dbReference>
<dbReference type="SUPFAM" id="SSF54285">
    <property type="entry name" value="MoaD/ThiS"/>
    <property type="match status" value="1"/>
</dbReference>
<dbReference type="PANTHER" id="PTHR34472:SF1">
    <property type="entry name" value="SULFUR CARRIER PROTEIN THIS"/>
    <property type="match status" value="1"/>
</dbReference>
<accession>A0ABP7DU10</accession>
<dbReference type="InterPro" id="IPR016155">
    <property type="entry name" value="Mopterin_synth/thiamin_S_b"/>
</dbReference>
<dbReference type="Proteomes" id="UP001500051">
    <property type="component" value="Unassembled WGS sequence"/>
</dbReference>
<dbReference type="NCBIfam" id="TIGR01683">
    <property type="entry name" value="thiS"/>
    <property type="match status" value="1"/>
</dbReference>
<dbReference type="RefSeq" id="WP_344813122.1">
    <property type="nucleotide sequence ID" value="NZ_BAAAYX010000013.1"/>
</dbReference>
<name>A0ABP7DU10_9ACTN</name>
<dbReference type="CDD" id="cd00565">
    <property type="entry name" value="Ubl_ThiS"/>
    <property type="match status" value="1"/>
</dbReference>
<protein>
    <submittedName>
        <fullName evidence="1">Sulfur carrier protein ThiS</fullName>
    </submittedName>
</protein>
<dbReference type="InterPro" id="IPR010035">
    <property type="entry name" value="Thi_S"/>
</dbReference>
<gene>
    <name evidence="1" type="primary">thiS</name>
    <name evidence="1" type="ORF">GCM10022204_29210</name>
</gene>
<dbReference type="InterPro" id="IPR003749">
    <property type="entry name" value="ThiS/MoaD-like"/>
</dbReference>
<comment type="caution">
    <text evidence="1">The sequence shown here is derived from an EMBL/GenBank/DDBJ whole genome shotgun (WGS) entry which is preliminary data.</text>
</comment>
<proteinExistence type="predicted"/>
<organism evidence="1 2">
    <name type="scientific">Microlunatus aurantiacus</name>
    <dbReference type="NCBI Taxonomy" id="446786"/>
    <lineage>
        <taxon>Bacteria</taxon>
        <taxon>Bacillati</taxon>
        <taxon>Actinomycetota</taxon>
        <taxon>Actinomycetes</taxon>
        <taxon>Propionibacteriales</taxon>
        <taxon>Propionibacteriaceae</taxon>
        <taxon>Microlunatus</taxon>
    </lineage>
</organism>
<keyword evidence="2" id="KW-1185">Reference proteome</keyword>
<evidence type="ECO:0000313" key="1">
    <source>
        <dbReference type="EMBL" id="GAA3709125.1"/>
    </source>
</evidence>
<dbReference type="PANTHER" id="PTHR34472">
    <property type="entry name" value="SULFUR CARRIER PROTEIN THIS"/>
    <property type="match status" value="1"/>
</dbReference>
<reference evidence="2" key="1">
    <citation type="journal article" date="2019" name="Int. J. Syst. Evol. Microbiol.">
        <title>The Global Catalogue of Microorganisms (GCM) 10K type strain sequencing project: providing services to taxonomists for standard genome sequencing and annotation.</title>
        <authorList>
            <consortium name="The Broad Institute Genomics Platform"/>
            <consortium name="The Broad Institute Genome Sequencing Center for Infectious Disease"/>
            <person name="Wu L."/>
            <person name="Ma J."/>
        </authorList>
    </citation>
    <scope>NUCLEOTIDE SEQUENCE [LARGE SCALE GENOMIC DNA]</scope>
    <source>
        <strain evidence="2">JCM 16548</strain>
    </source>
</reference>
<dbReference type="Pfam" id="PF02597">
    <property type="entry name" value="ThiS"/>
    <property type="match status" value="1"/>
</dbReference>
<sequence length="67" mass="6999">MLIFVNGERREVSAGTRLHEVVGDGDETPRRGVAVAVDGTVVPRARVAETALTEGARVEIVTAVQGG</sequence>